<feature type="compositionally biased region" description="Basic and acidic residues" evidence="1">
    <location>
        <begin position="276"/>
        <end position="291"/>
    </location>
</feature>
<organism evidence="2 3">
    <name type="scientific">Trametes pubescens</name>
    <name type="common">White-rot fungus</name>
    <dbReference type="NCBI Taxonomy" id="154538"/>
    <lineage>
        <taxon>Eukaryota</taxon>
        <taxon>Fungi</taxon>
        <taxon>Dikarya</taxon>
        <taxon>Basidiomycota</taxon>
        <taxon>Agaricomycotina</taxon>
        <taxon>Agaricomycetes</taxon>
        <taxon>Polyporales</taxon>
        <taxon>Polyporaceae</taxon>
        <taxon>Trametes</taxon>
    </lineage>
</organism>
<sequence>MSDNKPDSRPASRGIVPTENKCQVIPPRGEPPCTRAGRLPRVRNGEVPRPERGESRILCREHDNERQRVYFKYKSAAAEANRLGMRIAQDPDHRRPAERLGREQVDAGIALREKYAHLIDDELRERESHRKRFVAEGRAHCMLASIRSSDWCTIVDAGHAAWLKRRQDVRATNDDVLSRLRQRRDALIAKGVYGEARKREQEEARQHHEDVERMRQAMIAMRLQEEADKQHAQKQRTAREETEGEKGREETRHEADEARRHDEEVEMMRQRMVAMKQEEEADKLRAQRQQEADQVAE</sequence>
<protein>
    <submittedName>
        <fullName evidence="2">Uncharacterized protein</fullName>
    </submittedName>
</protein>
<comment type="caution">
    <text evidence="2">The sequence shown here is derived from an EMBL/GenBank/DDBJ whole genome shotgun (WGS) entry which is preliminary data.</text>
</comment>
<dbReference type="STRING" id="154538.A0A1M2VWF3"/>
<evidence type="ECO:0000256" key="1">
    <source>
        <dbReference type="SAM" id="MobiDB-lite"/>
    </source>
</evidence>
<keyword evidence="3" id="KW-1185">Reference proteome</keyword>
<feature type="region of interest" description="Disordered" evidence="1">
    <location>
        <begin position="1"/>
        <end position="52"/>
    </location>
</feature>
<evidence type="ECO:0000313" key="3">
    <source>
        <dbReference type="Proteomes" id="UP000184267"/>
    </source>
</evidence>
<dbReference type="EMBL" id="MNAD01000552">
    <property type="protein sequence ID" value="OJT11947.1"/>
    <property type="molecule type" value="Genomic_DNA"/>
</dbReference>
<evidence type="ECO:0000313" key="2">
    <source>
        <dbReference type="EMBL" id="OJT11947.1"/>
    </source>
</evidence>
<accession>A0A1M2VWF3</accession>
<dbReference type="OrthoDB" id="2758085at2759"/>
<gene>
    <name evidence="2" type="ORF">TRAPUB_11515</name>
</gene>
<feature type="compositionally biased region" description="Basic and acidic residues" evidence="1">
    <location>
        <begin position="43"/>
        <end position="52"/>
    </location>
</feature>
<feature type="region of interest" description="Disordered" evidence="1">
    <location>
        <begin position="225"/>
        <end position="297"/>
    </location>
</feature>
<dbReference type="Proteomes" id="UP000184267">
    <property type="component" value="Unassembled WGS sequence"/>
</dbReference>
<name>A0A1M2VWF3_TRAPU</name>
<dbReference type="AlphaFoldDB" id="A0A1M2VWF3"/>
<proteinExistence type="predicted"/>
<feature type="compositionally biased region" description="Basic and acidic residues" evidence="1">
    <location>
        <begin position="1"/>
        <end position="10"/>
    </location>
</feature>
<feature type="compositionally biased region" description="Basic and acidic residues" evidence="1">
    <location>
        <begin position="225"/>
        <end position="269"/>
    </location>
</feature>
<reference evidence="2 3" key="1">
    <citation type="submission" date="2016-10" db="EMBL/GenBank/DDBJ databases">
        <title>Genome sequence of the basidiomycete white-rot fungus Trametes pubescens.</title>
        <authorList>
            <person name="Makela M.R."/>
            <person name="Granchi Z."/>
            <person name="Peng M."/>
            <person name="De Vries R.P."/>
            <person name="Grigoriev I."/>
            <person name="Riley R."/>
            <person name="Hilden K."/>
        </authorList>
    </citation>
    <scope>NUCLEOTIDE SEQUENCE [LARGE SCALE GENOMIC DNA]</scope>
    <source>
        <strain evidence="2 3">FBCC735</strain>
    </source>
</reference>